<comment type="cofactor">
    <cofactor evidence="1 6">
        <name>heme</name>
        <dbReference type="ChEBI" id="CHEBI:30413"/>
    </cofactor>
</comment>
<dbReference type="InterPro" id="IPR001128">
    <property type="entry name" value="Cyt_P450"/>
</dbReference>
<dbReference type="InterPro" id="IPR050121">
    <property type="entry name" value="Cytochrome_P450_monoxygenase"/>
</dbReference>
<dbReference type="Proteomes" id="UP000250140">
    <property type="component" value="Unassembled WGS sequence"/>
</dbReference>
<dbReference type="Gene3D" id="1.10.630.10">
    <property type="entry name" value="Cytochrome P450"/>
    <property type="match status" value="1"/>
</dbReference>
<dbReference type="InterPro" id="IPR036396">
    <property type="entry name" value="Cyt_P450_sf"/>
</dbReference>
<dbReference type="AlphaFoldDB" id="A0A8E2EXE2"/>
<dbReference type="FunFam" id="1.10.630.10:FF:000093">
    <property type="entry name" value="Cytochrome P450 monooxygenase"/>
    <property type="match status" value="1"/>
</dbReference>
<keyword evidence="4 7" id="KW-0560">Oxidoreductase</keyword>
<evidence type="ECO:0000256" key="1">
    <source>
        <dbReference type="ARBA" id="ARBA00001971"/>
    </source>
</evidence>
<evidence type="ECO:0000313" key="8">
    <source>
        <dbReference type="EMBL" id="OCL06375.1"/>
    </source>
</evidence>
<dbReference type="InterPro" id="IPR002401">
    <property type="entry name" value="Cyt_P450_E_grp-I"/>
</dbReference>
<name>A0A8E2EXE2_9PEZI</name>
<keyword evidence="3 6" id="KW-0479">Metal-binding</keyword>
<keyword evidence="7" id="KW-0503">Monooxygenase</keyword>
<dbReference type="GO" id="GO:0004497">
    <property type="term" value="F:monooxygenase activity"/>
    <property type="evidence" value="ECO:0007669"/>
    <property type="project" value="UniProtKB-KW"/>
</dbReference>
<dbReference type="PRINTS" id="PR00463">
    <property type="entry name" value="EP450I"/>
</dbReference>
<evidence type="ECO:0000313" key="9">
    <source>
        <dbReference type="Proteomes" id="UP000250140"/>
    </source>
</evidence>
<evidence type="ECO:0000256" key="2">
    <source>
        <dbReference type="ARBA" id="ARBA00010617"/>
    </source>
</evidence>
<protein>
    <submittedName>
        <fullName evidence="8">Cytochrome P450</fullName>
    </submittedName>
</protein>
<dbReference type="OrthoDB" id="1470350at2759"/>
<keyword evidence="6 7" id="KW-0349">Heme</keyword>
<dbReference type="CDD" id="cd11059">
    <property type="entry name" value="CYP_fungal"/>
    <property type="match status" value="1"/>
</dbReference>
<organism evidence="8 9">
    <name type="scientific">Glonium stellatum</name>
    <dbReference type="NCBI Taxonomy" id="574774"/>
    <lineage>
        <taxon>Eukaryota</taxon>
        <taxon>Fungi</taxon>
        <taxon>Dikarya</taxon>
        <taxon>Ascomycota</taxon>
        <taxon>Pezizomycotina</taxon>
        <taxon>Dothideomycetes</taxon>
        <taxon>Pleosporomycetidae</taxon>
        <taxon>Gloniales</taxon>
        <taxon>Gloniaceae</taxon>
        <taxon>Glonium</taxon>
    </lineage>
</organism>
<sequence length="492" mass="54847">MTIVNSFLTLLAAAFAAVFFFFLATIIQTLLRDPLRNIPGPWYARFTNLRLKLAVVTGTRIYYVHSIHELYGQVVRISPNEVAVNDVHAFKQIHRVGSGFNKSPWYAEFNSGQAGVFAMSDPKQHAQRRRFFAKSFSKSFLRQHWEPLVLQKVQTAIRQIRAAGKNGTTVDVMKWWMFMATDVSTHLMFGESFQTLESGEKSSYTRMLETTLKGSGIAVELPMVAKILKRLPIDATKQMFNANLLLLEYGRTAVRNSRATGSKANIFASMIAEADNDESSQLTELDVSLEATNLIIAGADTTGITLTYLTWAVLERPELRRQLEHEVKDIGDAPSDEDLEKLPLLNAVVEETLRLYGAAPGGLPRVVPPGGAILAGFYIPGDTTVTTQAYSMHRDANNFTSPDSFNPSRWLSKETMEMSEAAKIAYYPFGAGARICLGIHLARMELRLAAALFFKEFTGANIAPSMSPSDMEMENYFLVAPKNHKCEILLHN</sequence>
<feature type="binding site" description="axial binding residue" evidence="6">
    <location>
        <position position="436"/>
    </location>
    <ligand>
        <name>heme</name>
        <dbReference type="ChEBI" id="CHEBI:30413"/>
    </ligand>
    <ligandPart>
        <name>Fe</name>
        <dbReference type="ChEBI" id="CHEBI:18248"/>
    </ligandPart>
</feature>
<dbReference type="PANTHER" id="PTHR24305:SF96">
    <property type="entry name" value="CYTOCHROME P450 MONOOXYGENASE STCB-RELATED"/>
    <property type="match status" value="1"/>
</dbReference>
<dbReference type="GO" id="GO:0016705">
    <property type="term" value="F:oxidoreductase activity, acting on paired donors, with incorporation or reduction of molecular oxygen"/>
    <property type="evidence" value="ECO:0007669"/>
    <property type="project" value="InterPro"/>
</dbReference>
<accession>A0A8E2EXE2</accession>
<evidence type="ECO:0000256" key="7">
    <source>
        <dbReference type="RuleBase" id="RU000461"/>
    </source>
</evidence>
<dbReference type="EMBL" id="KV750080">
    <property type="protein sequence ID" value="OCL06375.1"/>
    <property type="molecule type" value="Genomic_DNA"/>
</dbReference>
<evidence type="ECO:0000256" key="4">
    <source>
        <dbReference type="ARBA" id="ARBA00023002"/>
    </source>
</evidence>
<gene>
    <name evidence="8" type="ORF">AOQ84DRAFT_390228</name>
</gene>
<dbReference type="SUPFAM" id="SSF48264">
    <property type="entry name" value="Cytochrome P450"/>
    <property type="match status" value="1"/>
</dbReference>
<keyword evidence="5 6" id="KW-0408">Iron</keyword>
<evidence type="ECO:0000256" key="5">
    <source>
        <dbReference type="ARBA" id="ARBA00023004"/>
    </source>
</evidence>
<evidence type="ECO:0000256" key="3">
    <source>
        <dbReference type="ARBA" id="ARBA00022723"/>
    </source>
</evidence>
<keyword evidence="9" id="KW-1185">Reference proteome</keyword>
<dbReference type="PROSITE" id="PS00086">
    <property type="entry name" value="CYTOCHROME_P450"/>
    <property type="match status" value="1"/>
</dbReference>
<dbReference type="Pfam" id="PF00067">
    <property type="entry name" value="p450"/>
    <property type="match status" value="1"/>
</dbReference>
<dbReference type="InterPro" id="IPR017972">
    <property type="entry name" value="Cyt_P450_CS"/>
</dbReference>
<comment type="similarity">
    <text evidence="2 7">Belongs to the cytochrome P450 family.</text>
</comment>
<dbReference type="GO" id="GO:0020037">
    <property type="term" value="F:heme binding"/>
    <property type="evidence" value="ECO:0007669"/>
    <property type="project" value="InterPro"/>
</dbReference>
<proteinExistence type="inferred from homology"/>
<evidence type="ECO:0000256" key="6">
    <source>
        <dbReference type="PIRSR" id="PIRSR602401-1"/>
    </source>
</evidence>
<dbReference type="GO" id="GO:0005506">
    <property type="term" value="F:iron ion binding"/>
    <property type="evidence" value="ECO:0007669"/>
    <property type="project" value="InterPro"/>
</dbReference>
<dbReference type="PRINTS" id="PR00385">
    <property type="entry name" value="P450"/>
</dbReference>
<reference evidence="8 9" key="1">
    <citation type="journal article" date="2016" name="Nat. Commun.">
        <title>Ectomycorrhizal ecology is imprinted in the genome of the dominant symbiotic fungus Cenococcum geophilum.</title>
        <authorList>
            <consortium name="DOE Joint Genome Institute"/>
            <person name="Peter M."/>
            <person name="Kohler A."/>
            <person name="Ohm R.A."/>
            <person name="Kuo A."/>
            <person name="Krutzmann J."/>
            <person name="Morin E."/>
            <person name="Arend M."/>
            <person name="Barry K.W."/>
            <person name="Binder M."/>
            <person name="Choi C."/>
            <person name="Clum A."/>
            <person name="Copeland A."/>
            <person name="Grisel N."/>
            <person name="Haridas S."/>
            <person name="Kipfer T."/>
            <person name="LaButti K."/>
            <person name="Lindquist E."/>
            <person name="Lipzen A."/>
            <person name="Maire R."/>
            <person name="Meier B."/>
            <person name="Mihaltcheva S."/>
            <person name="Molinier V."/>
            <person name="Murat C."/>
            <person name="Poggeler S."/>
            <person name="Quandt C.A."/>
            <person name="Sperisen C."/>
            <person name="Tritt A."/>
            <person name="Tisserant E."/>
            <person name="Crous P.W."/>
            <person name="Henrissat B."/>
            <person name="Nehls U."/>
            <person name="Egli S."/>
            <person name="Spatafora J.W."/>
            <person name="Grigoriev I.V."/>
            <person name="Martin F.M."/>
        </authorList>
    </citation>
    <scope>NUCLEOTIDE SEQUENCE [LARGE SCALE GENOMIC DNA]</scope>
    <source>
        <strain evidence="8 9">CBS 207.34</strain>
    </source>
</reference>
<dbReference type="PANTHER" id="PTHR24305">
    <property type="entry name" value="CYTOCHROME P450"/>
    <property type="match status" value="1"/>
</dbReference>